<organism evidence="4 5">
    <name type="scientific">Spodoptera frugiperda</name>
    <name type="common">Fall armyworm</name>
    <dbReference type="NCBI Taxonomy" id="7108"/>
    <lineage>
        <taxon>Eukaryota</taxon>
        <taxon>Metazoa</taxon>
        <taxon>Ecdysozoa</taxon>
        <taxon>Arthropoda</taxon>
        <taxon>Hexapoda</taxon>
        <taxon>Insecta</taxon>
        <taxon>Pterygota</taxon>
        <taxon>Neoptera</taxon>
        <taxon>Endopterygota</taxon>
        <taxon>Lepidoptera</taxon>
        <taxon>Glossata</taxon>
        <taxon>Ditrysia</taxon>
        <taxon>Noctuoidea</taxon>
        <taxon>Noctuidae</taxon>
        <taxon>Amphipyrinae</taxon>
        <taxon>Spodoptera</taxon>
    </lineage>
</organism>
<dbReference type="Proteomes" id="UP000829999">
    <property type="component" value="Chromosome 6"/>
</dbReference>
<proteinExistence type="predicted"/>
<dbReference type="GeneID" id="118267890"/>
<keyword evidence="2" id="KW-0964">Secreted</keyword>
<gene>
    <name evidence="5" type="primary">LOC118267890</name>
</gene>
<feature type="domain" description="Single" evidence="3">
    <location>
        <begin position="51"/>
        <end position="116"/>
    </location>
</feature>
<accession>A0A9R0D2Z7</accession>
<evidence type="ECO:0000313" key="5">
    <source>
        <dbReference type="RefSeq" id="XP_035438033.2"/>
    </source>
</evidence>
<dbReference type="SMART" id="SM01318">
    <property type="entry name" value="SVWC"/>
    <property type="match status" value="1"/>
</dbReference>
<dbReference type="InterPro" id="IPR053308">
    <property type="entry name" value="Vago-like"/>
</dbReference>
<evidence type="ECO:0000256" key="1">
    <source>
        <dbReference type="ARBA" id="ARBA00004613"/>
    </source>
</evidence>
<keyword evidence="4" id="KW-1185">Reference proteome</keyword>
<dbReference type="PANTHER" id="PTHR39957">
    <property type="entry name" value="AT09846P1-RELATED"/>
    <property type="match status" value="1"/>
</dbReference>
<name>A0A9R0D2Z7_SPOFR</name>
<evidence type="ECO:0000256" key="2">
    <source>
        <dbReference type="ARBA" id="ARBA00022525"/>
    </source>
</evidence>
<protein>
    <submittedName>
        <fullName evidence="5">Uncharacterized protein LOC118267890</fullName>
    </submittedName>
</protein>
<sequence length="136" mass="15620">MFYKTILQVILAITLVSLSFRDIGINGLRLYLMNNPDIEEDAYVNTEKRGCYLDELQAYLPFDGKIQVPQRCYEAHCFRNGLKFSACGVQADHPDCNIRYKNTSKSYPECCSNIECLRDVIANKRDTVDNGSEEFE</sequence>
<dbReference type="Pfam" id="PF15430">
    <property type="entry name" value="SVWC"/>
    <property type="match status" value="1"/>
</dbReference>
<dbReference type="PANTHER" id="PTHR39957:SF1">
    <property type="entry name" value="AT09846P1-RELATED"/>
    <property type="match status" value="1"/>
</dbReference>
<reference evidence="5" key="1">
    <citation type="submission" date="2025-08" db="UniProtKB">
        <authorList>
            <consortium name="RefSeq"/>
        </authorList>
    </citation>
    <scope>IDENTIFICATION</scope>
    <source>
        <tissue evidence="5">Whole larval tissue</tissue>
    </source>
</reference>
<evidence type="ECO:0000259" key="3">
    <source>
        <dbReference type="SMART" id="SM01318"/>
    </source>
</evidence>
<dbReference type="RefSeq" id="XP_035438033.2">
    <property type="nucleotide sequence ID" value="XM_035582140.2"/>
</dbReference>
<comment type="subcellular location">
    <subcellularLocation>
        <location evidence="1">Secreted</location>
    </subcellularLocation>
</comment>
<evidence type="ECO:0000313" key="4">
    <source>
        <dbReference type="Proteomes" id="UP000829999"/>
    </source>
</evidence>
<dbReference type="OrthoDB" id="7390288at2759"/>
<dbReference type="InterPro" id="IPR029277">
    <property type="entry name" value="SVWC_dom"/>
</dbReference>
<dbReference type="GO" id="GO:0005576">
    <property type="term" value="C:extracellular region"/>
    <property type="evidence" value="ECO:0007669"/>
    <property type="project" value="UniProtKB-SubCell"/>
</dbReference>
<dbReference type="AlphaFoldDB" id="A0A9R0D2Z7"/>